<name>F5RJG9_9FIRM</name>
<keyword evidence="4" id="KW-1185">Reference proteome</keyword>
<evidence type="ECO:0000313" key="3">
    <source>
        <dbReference type="EMBL" id="EGK61900.1"/>
    </source>
</evidence>
<dbReference type="RefSeq" id="WP_006305236.1">
    <property type="nucleotide sequence ID" value="NZ_GL892076.1"/>
</dbReference>
<keyword evidence="1" id="KW-1133">Transmembrane helix</keyword>
<dbReference type="eggNOG" id="ENOG5033725">
    <property type="taxonomic scope" value="Bacteria"/>
</dbReference>
<evidence type="ECO:0000256" key="1">
    <source>
        <dbReference type="SAM" id="Phobius"/>
    </source>
</evidence>
<gene>
    <name evidence="3" type="ORF">HMPREF9081_0404</name>
</gene>
<comment type="caution">
    <text evidence="3">The sequence shown here is derived from an EMBL/GenBank/DDBJ whole genome shotgun (WGS) entry which is preliminary data.</text>
</comment>
<organism evidence="3 4">
    <name type="scientific">Centipeda periodontii DSM 2778</name>
    <dbReference type="NCBI Taxonomy" id="888060"/>
    <lineage>
        <taxon>Bacteria</taxon>
        <taxon>Bacillati</taxon>
        <taxon>Bacillota</taxon>
        <taxon>Negativicutes</taxon>
        <taxon>Selenomonadales</taxon>
        <taxon>Selenomonadaceae</taxon>
        <taxon>Centipeda</taxon>
    </lineage>
</organism>
<reference evidence="3 4" key="1">
    <citation type="submission" date="2011-04" db="EMBL/GenBank/DDBJ databases">
        <authorList>
            <person name="Muzny D."/>
            <person name="Qin X."/>
            <person name="Deng J."/>
            <person name="Jiang H."/>
            <person name="Liu Y."/>
            <person name="Qu J."/>
            <person name="Song X.-Z."/>
            <person name="Zhang L."/>
            <person name="Thornton R."/>
            <person name="Coyle M."/>
            <person name="Francisco L."/>
            <person name="Jackson L."/>
            <person name="Javaid M."/>
            <person name="Korchina V."/>
            <person name="Kovar C."/>
            <person name="Mata R."/>
            <person name="Mathew T."/>
            <person name="Ngo R."/>
            <person name="Nguyen L."/>
            <person name="Nguyen N."/>
            <person name="Okwuonu G."/>
            <person name="Ongeri F."/>
            <person name="Pham C."/>
            <person name="Simmons D."/>
            <person name="Wilczek-Boney K."/>
            <person name="Hale W."/>
            <person name="Jakkamsetti A."/>
            <person name="Pham P."/>
            <person name="Ruth R."/>
            <person name="San Lucas F."/>
            <person name="Warren J."/>
            <person name="Zhang J."/>
            <person name="Zhao Z."/>
            <person name="Zhou C."/>
            <person name="Zhu D."/>
            <person name="Lee S."/>
            <person name="Bess C."/>
            <person name="Blankenburg K."/>
            <person name="Forbes L."/>
            <person name="Fu Q."/>
            <person name="Gubbala S."/>
            <person name="Hirani K."/>
            <person name="Jayaseelan J.C."/>
            <person name="Lara F."/>
            <person name="Munidasa M."/>
            <person name="Palculict T."/>
            <person name="Patil S."/>
            <person name="Pu L.-L."/>
            <person name="Saada N."/>
            <person name="Tang L."/>
            <person name="Weissenberger G."/>
            <person name="Zhu Y."/>
            <person name="Hemphill L."/>
            <person name="Shang Y."/>
            <person name="Youmans B."/>
            <person name="Ayvaz T."/>
            <person name="Ross M."/>
            <person name="Santibanez J."/>
            <person name="Aqrawi P."/>
            <person name="Gross S."/>
            <person name="Joshi V."/>
            <person name="Fowler G."/>
            <person name="Nazareth L."/>
            <person name="Reid J."/>
            <person name="Worley K."/>
            <person name="Petrosino J."/>
            <person name="Highlander S."/>
            <person name="Gibbs R."/>
        </authorList>
    </citation>
    <scope>NUCLEOTIDE SEQUENCE [LARGE SCALE GENOMIC DNA]</scope>
    <source>
        <strain evidence="3 4">DSM 2778</strain>
    </source>
</reference>
<proteinExistence type="predicted"/>
<dbReference type="Pfam" id="PF12208">
    <property type="entry name" value="DUF3601"/>
    <property type="match status" value="1"/>
</dbReference>
<evidence type="ECO:0000313" key="4">
    <source>
        <dbReference type="Proteomes" id="UP000004067"/>
    </source>
</evidence>
<keyword evidence="1" id="KW-0472">Membrane</keyword>
<keyword evidence="1" id="KW-0812">Transmembrane</keyword>
<feature type="domain" description="DUF3601" evidence="2">
    <location>
        <begin position="71"/>
        <end position="144"/>
    </location>
</feature>
<evidence type="ECO:0000259" key="2">
    <source>
        <dbReference type="Pfam" id="PF12208"/>
    </source>
</evidence>
<dbReference type="OrthoDB" id="89400at2"/>
<dbReference type="InterPro" id="IPR022020">
    <property type="entry name" value="DUF3601"/>
</dbReference>
<sequence length="150" mass="17426">MTPFLYFLAAAGVLAALFGLCAYGMTWRENRKRRRKEERIAALRRTLTPYDFYRTVPSAVNQSFSFGPMQAGDRVRIRRAFTDYNGNCYAAGEEFFFACTYFLPYDDGYTLFISYDGREISCICLQLRSEAQWDICVAAEEYFEVILPRL</sequence>
<protein>
    <recommendedName>
        <fullName evidence="2">DUF3601 domain-containing protein</fullName>
    </recommendedName>
</protein>
<accession>F5RJG9</accession>
<dbReference type="Gene3D" id="2.30.30.350">
    <property type="entry name" value="mobile metagenome of vibrio cholerae. Integron cassette protein vch_cass4"/>
    <property type="match status" value="1"/>
</dbReference>
<dbReference type="EMBL" id="AFHQ01000010">
    <property type="protein sequence ID" value="EGK61900.1"/>
    <property type="molecule type" value="Genomic_DNA"/>
</dbReference>
<dbReference type="Proteomes" id="UP000004067">
    <property type="component" value="Unassembled WGS sequence"/>
</dbReference>
<dbReference type="HOGENOM" id="CLU_1737266_0_0_9"/>
<dbReference type="AlphaFoldDB" id="F5RJG9"/>
<feature type="transmembrane region" description="Helical" evidence="1">
    <location>
        <begin position="6"/>
        <end position="26"/>
    </location>
</feature>